<evidence type="ECO:0008006" key="3">
    <source>
        <dbReference type="Google" id="ProtNLM"/>
    </source>
</evidence>
<dbReference type="AlphaFoldDB" id="A0A7W0CNZ5"/>
<dbReference type="RefSeq" id="WP_181613436.1">
    <property type="nucleotide sequence ID" value="NZ_BAABAM010000004.1"/>
</dbReference>
<organism evidence="1 2">
    <name type="scientific">Nonomuraea soli</name>
    <dbReference type="NCBI Taxonomy" id="1032476"/>
    <lineage>
        <taxon>Bacteria</taxon>
        <taxon>Bacillati</taxon>
        <taxon>Actinomycetota</taxon>
        <taxon>Actinomycetes</taxon>
        <taxon>Streptosporangiales</taxon>
        <taxon>Streptosporangiaceae</taxon>
        <taxon>Nonomuraea</taxon>
    </lineage>
</organism>
<name>A0A7W0CNZ5_9ACTN</name>
<comment type="caution">
    <text evidence="1">The sequence shown here is derived from an EMBL/GenBank/DDBJ whole genome shotgun (WGS) entry which is preliminary data.</text>
</comment>
<protein>
    <recommendedName>
        <fullName evidence="3">DUF1579 domain-containing protein</fullName>
    </recommendedName>
</protein>
<evidence type="ECO:0000313" key="2">
    <source>
        <dbReference type="Proteomes" id="UP000530928"/>
    </source>
</evidence>
<proteinExistence type="predicted"/>
<gene>
    <name evidence="1" type="ORF">HNR30_006066</name>
</gene>
<dbReference type="EMBL" id="JACDUR010000006">
    <property type="protein sequence ID" value="MBA2894694.1"/>
    <property type="molecule type" value="Genomic_DNA"/>
</dbReference>
<reference evidence="1 2" key="1">
    <citation type="submission" date="2020-07" db="EMBL/GenBank/DDBJ databases">
        <title>Genomic Encyclopedia of Type Strains, Phase IV (KMG-IV): sequencing the most valuable type-strain genomes for metagenomic binning, comparative biology and taxonomic classification.</title>
        <authorList>
            <person name="Goeker M."/>
        </authorList>
    </citation>
    <scope>NUCLEOTIDE SEQUENCE [LARGE SCALE GENOMIC DNA]</scope>
    <source>
        <strain evidence="1 2">DSM 45533</strain>
    </source>
</reference>
<dbReference type="Proteomes" id="UP000530928">
    <property type="component" value="Unassembled WGS sequence"/>
</dbReference>
<keyword evidence="2" id="KW-1185">Reference proteome</keyword>
<accession>A0A7W0CNZ5</accession>
<sequence>MSDVKALDRLVGTWKVSGGAEGTVTYRWMTGGHFLLQDVELGGESGLEVIGHDKPFGAETPDPEIKSRYYGSGGSTLAYVYEIDGDELTIWGGFKGSGACYRGTFSADGDTLTGAWEYPGGGGYESVATRVR</sequence>
<evidence type="ECO:0000313" key="1">
    <source>
        <dbReference type="EMBL" id="MBA2894694.1"/>
    </source>
</evidence>